<evidence type="ECO:0000256" key="5">
    <source>
        <dbReference type="ARBA" id="ARBA00023136"/>
    </source>
</evidence>
<dbReference type="SMART" id="SM00192">
    <property type="entry name" value="LDLa"/>
    <property type="match status" value="3"/>
</dbReference>
<dbReference type="PANTHER" id="PTHR22722:SF5">
    <property type="entry name" value="LOW-DENSITY LIPOPROTEIN RECEPTOR-RELATED PROTEIN 1B"/>
    <property type="match status" value="1"/>
</dbReference>
<keyword evidence="5" id="KW-0472">Membrane</keyword>
<dbReference type="SUPFAM" id="SSF57424">
    <property type="entry name" value="LDL receptor-like module"/>
    <property type="match status" value="3"/>
</dbReference>
<dbReference type="HOGENOM" id="CLU_085098_1_0_1"/>
<reference evidence="10 11" key="1">
    <citation type="journal article" date="2013" name="Nature">
        <title>Insights into bilaterian evolution from three spiralian genomes.</title>
        <authorList>
            <person name="Simakov O."/>
            <person name="Marletaz F."/>
            <person name="Cho S.J."/>
            <person name="Edsinger-Gonzales E."/>
            <person name="Havlak P."/>
            <person name="Hellsten U."/>
            <person name="Kuo D.H."/>
            <person name="Larsson T."/>
            <person name="Lv J."/>
            <person name="Arendt D."/>
            <person name="Savage R."/>
            <person name="Osoegawa K."/>
            <person name="de Jong P."/>
            <person name="Grimwood J."/>
            <person name="Chapman J.A."/>
            <person name="Shapiro H."/>
            <person name="Aerts A."/>
            <person name="Otillar R.P."/>
            <person name="Terry A.Y."/>
            <person name="Boore J.L."/>
            <person name="Grigoriev I.V."/>
            <person name="Lindberg D.R."/>
            <person name="Seaver E.C."/>
            <person name="Weisblat D.A."/>
            <person name="Putnam N.H."/>
            <person name="Rokhsar D.S."/>
        </authorList>
    </citation>
    <scope>NUCLEOTIDE SEQUENCE [LARGE SCALE GENOMIC DNA]</scope>
</reference>
<organism evidence="10 11">
    <name type="scientific">Lottia gigantea</name>
    <name type="common">Giant owl limpet</name>
    <dbReference type="NCBI Taxonomy" id="225164"/>
    <lineage>
        <taxon>Eukaryota</taxon>
        <taxon>Metazoa</taxon>
        <taxon>Spiralia</taxon>
        <taxon>Lophotrochozoa</taxon>
        <taxon>Mollusca</taxon>
        <taxon>Gastropoda</taxon>
        <taxon>Patellogastropoda</taxon>
        <taxon>Lottioidea</taxon>
        <taxon>Lottiidae</taxon>
        <taxon>Lottia</taxon>
    </lineage>
</organism>
<evidence type="ECO:0000256" key="8">
    <source>
        <dbReference type="ARBA" id="ARBA00023180"/>
    </source>
</evidence>
<dbReference type="OMA" id="CANGKEC"/>
<feature type="non-terminal residue" evidence="10">
    <location>
        <position position="134"/>
    </location>
</feature>
<dbReference type="PANTHER" id="PTHR22722">
    <property type="entry name" value="LOW-DENSITY LIPOPROTEIN RECEPTOR-RELATED PROTEIN 2-RELATED"/>
    <property type="match status" value="1"/>
</dbReference>
<feature type="disulfide bond" evidence="9">
    <location>
        <begin position="83"/>
        <end position="101"/>
    </location>
</feature>
<feature type="disulfide bond" evidence="9">
    <location>
        <begin position="95"/>
        <end position="110"/>
    </location>
</feature>
<dbReference type="KEGG" id="lgi:LOTGIDRAFT_57932"/>
<gene>
    <name evidence="10" type="ORF">LOTGIDRAFT_57932</name>
</gene>
<evidence type="ECO:0000313" key="10">
    <source>
        <dbReference type="EMBL" id="ESO85942.1"/>
    </source>
</evidence>
<evidence type="ECO:0000256" key="7">
    <source>
        <dbReference type="ARBA" id="ARBA00023170"/>
    </source>
</evidence>
<accession>V3ZNQ7</accession>
<dbReference type="RefSeq" id="XP_009063366.1">
    <property type="nucleotide sequence ID" value="XM_009065118.1"/>
</dbReference>
<feature type="non-terminal residue" evidence="10">
    <location>
        <position position="1"/>
    </location>
</feature>
<dbReference type="CTD" id="20251416"/>
<keyword evidence="7" id="KW-0675">Receptor</keyword>
<dbReference type="PROSITE" id="PS01209">
    <property type="entry name" value="LDLRA_1"/>
    <property type="match status" value="1"/>
</dbReference>
<dbReference type="STRING" id="225164.V3ZNQ7"/>
<dbReference type="AlphaFoldDB" id="V3ZNQ7"/>
<dbReference type="InterPro" id="IPR002172">
    <property type="entry name" value="LDrepeatLR_classA_rpt"/>
</dbReference>
<dbReference type="CDD" id="cd00112">
    <property type="entry name" value="LDLa"/>
    <property type="match status" value="3"/>
</dbReference>
<comment type="subcellular location">
    <subcellularLocation>
        <location evidence="1">Membrane</location>
        <topology evidence="1">Single-pass membrane protein</topology>
    </subcellularLocation>
</comment>
<feature type="disulfide bond" evidence="9">
    <location>
        <begin position="55"/>
        <end position="70"/>
    </location>
</feature>
<feature type="disulfide bond" evidence="9">
    <location>
        <begin position="43"/>
        <end position="61"/>
    </location>
</feature>
<dbReference type="InterPro" id="IPR023415">
    <property type="entry name" value="LDLR_class-A_CS"/>
</dbReference>
<dbReference type="PROSITE" id="PS50068">
    <property type="entry name" value="LDLRA_2"/>
    <property type="match status" value="3"/>
</dbReference>
<dbReference type="OrthoDB" id="10013209at2759"/>
<dbReference type="GO" id="GO:0005041">
    <property type="term" value="F:low-density lipoprotein particle receptor activity"/>
    <property type="evidence" value="ECO:0007669"/>
    <property type="project" value="TreeGrafter"/>
</dbReference>
<keyword evidence="8" id="KW-0325">Glycoprotein</keyword>
<dbReference type="Pfam" id="PF00057">
    <property type="entry name" value="Ldl_recept_a"/>
    <property type="match status" value="3"/>
</dbReference>
<proteinExistence type="predicted"/>
<comment type="caution">
    <text evidence="9">Lacks conserved residue(s) required for the propagation of feature annotation.</text>
</comment>
<evidence type="ECO:0000256" key="3">
    <source>
        <dbReference type="ARBA" id="ARBA00022737"/>
    </source>
</evidence>
<feature type="disulfide bond" evidence="9">
    <location>
        <begin position="36"/>
        <end position="48"/>
    </location>
</feature>
<keyword evidence="2" id="KW-0812">Transmembrane</keyword>
<dbReference type="GO" id="GO:0043235">
    <property type="term" value="C:receptor complex"/>
    <property type="evidence" value="ECO:0007669"/>
    <property type="project" value="TreeGrafter"/>
</dbReference>
<evidence type="ECO:0000256" key="4">
    <source>
        <dbReference type="ARBA" id="ARBA00022989"/>
    </source>
</evidence>
<feature type="disulfide bond" evidence="9">
    <location>
        <begin position="5"/>
        <end position="23"/>
    </location>
</feature>
<keyword evidence="3" id="KW-0677">Repeat</keyword>
<dbReference type="InterPro" id="IPR036055">
    <property type="entry name" value="LDL_receptor-like_sf"/>
</dbReference>
<name>V3ZNQ7_LOTGI</name>
<evidence type="ECO:0000313" key="11">
    <source>
        <dbReference type="Proteomes" id="UP000030746"/>
    </source>
</evidence>
<feature type="disulfide bond" evidence="9">
    <location>
        <begin position="17"/>
        <end position="32"/>
    </location>
</feature>
<dbReference type="GeneID" id="20251416"/>
<dbReference type="GO" id="GO:0005886">
    <property type="term" value="C:plasma membrane"/>
    <property type="evidence" value="ECO:0007669"/>
    <property type="project" value="TreeGrafter"/>
</dbReference>
<keyword evidence="6 9" id="KW-1015">Disulfide bond</keyword>
<keyword evidence="11" id="KW-1185">Reference proteome</keyword>
<keyword evidence="4" id="KW-1133">Transmembrane helix</keyword>
<dbReference type="Gene3D" id="4.10.400.10">
    <property type="entry name" value="Low-density Lipoprotein Receptor"/>
    <property type="match status" value="3"/>
</dbReference>
<dbReference type="EMBL" id="KB203219">
    <property type="protein sequence ID" value="ESO85942.1"/>
    <property type="molecule type" value="Genomic_DNA"/>
</dbReference>
<sequence>SLYTCHDGTRIPLRYQCDGDNDCSNGEDEQNCNVNCAKNEKKCEDTTCIPANWWCDGEFDCPDSSDEKQCPAIVYEPTGEFTCHDQSKISIQFHCDGSPDCPDGSDEVNCTHTCGPNQWKCDYFDCIPVTWWCD</sequence>
<evidence type="ECO:0000256" key="9">
    <source>
        <dbReference type="PROSITE-ProRule" id="PRU00124"/>
    </source>
</evidence>
<evidence type="ECO:0000256" key="6">
    <source>
        <dbReference type="ARBA" id="ARBA00023157"/>
    </source>
</evidence>
<evidence type="ECO:0000256" key="2">
    <source>
        <dbReference type="ARBA" id="ARBA00022692"/>
    </source>
</evidence>
<dbReference type="Proteomes" id="UP000030746">
    <property type="component" value="Unassembled WGS sequence"/>
</dbReference>
<dbReference type="PRINTS" id="PR00261">
    <property type="entry name" value="LDLRECEPTOR"/>
</dbReference>
<evidence type="ECO:0000256" key="1">
    <source>
        <dbReference type="ARBA" id="ARBA00004167"/>
    </source>
</evidence>
<dbReference type="InterPro" id="IPR051221">
    <property type="entry name" value="LDLR-related"/>
</dbReference>
<protein>
    <submittedName>
        <fullName evidence="10">Uncharacterized protein</fullName>
    </submittedName>
</protein>